<gene>
    <name evidence="2" type="ORF">EZS27_027199</name>
</gene>
<evidence type="ECO:0000313" key="2">
    <source>
        <dbReference type="EMBL" id="KAA6323349.1"/>
    </source>
</evidence>
<comment type="caution">
    <text evidence="2">The sequence shown here is derived from an EMBL/GenBank/DDBJ whole genome shotgun (WGS) entry which is preliminary data.</text>
</comment>
<dbReference type="GO" id="GO:0006313">
    <property type="term" value="P:DNA transposition"/>
    <property type="evidence" value="ECO:0007669"/>
    <property type="project" value="InterPro"/>
</dbReference>
<dbReference type="EMBL" id="SNRY01002826">
    <property type="protein sequence ID" value="KAA6323349.1"/>
    <property type="molecule type" value="Genomic_DNA"/>
</dbReference>
<dbReference type="AlphaFoldDB" id="A0A5J4QQF6"/>
<dbReference type="InterPro" id="IPR002559">
    <property type="entry name" value="Transposase_11"/>
</dbReference>
<protein>
    <recommendedName>
        <fullName evidence="1">Transposase IS4-like domain-containing protein</fullName>
    </recommendedName>
</protein>
<name>A0A5J4QQF6_9ZZZZ</name>
<dbReference type="GO" id="GO:0004803">
    <property type="term" value="F:transposase activity"/>
    <property type="evidence" value="ECO:0007669"/>
    <property type="project" value="InterPro"/>
</dbReference>
<sequence length="148" mass="17263">MVDVPDTLEIYPPYSSIKKLEEKGIQVNKHTALKVRLVKVILETGETEILITDLYDTFRFPTEIFKTVYTMRWGVETCFGHLKNELQLGQFSGIRPICIEQDFAATLFLYNLQSLIEKQSQPYLEAVSRKLLYAIYNLHIDNNHQKFC</sequence>
<proteinExistence type="predicted"/>
<dbReference type="InterPro" id="IPR012337">
    <property type="entry name" value="RNaseH-like_sf"/>
</dbReference>
<organism evidence="2">
    <name type="scientific">termite gut metagenome</name>
    <dbReference type="NCBI Taxonomy" id="433724"/>
    <lineage>
        <taxon>unclassified sequences</taxon>
        <taxon>metagenomes</taxon>
        <taxon>organismal metagenomes</taxon>
    </lineage>
</organism>
<reference evidence="2" key="1">
    <citation type="submission" date="2019-03" db="EMBL/GenBank/DDBJ databases">
        <title>Single cell metagenomics reveals metabolic interactions within the superorganism composed of flagellate Streblomastix strix and complex community of Bacteroidetes bacteria on its surface.</title>
        <authorList>
            <person name="Treitli S.C."/>
            <person name="Kolisko M."/>
            <person name="Husnik F."/>
            <person name="Keeling P."/>
            <person name="Hampl V."/>
        </authorList>
    </citation>
    <scope>NUCLEOTIDE SEQUENCE</scope>
    <source>
        <strain evidence="2">STM</strain>
    </source>
</reference>
<feature type="domain" description="Transposase IS4-like" evidence="1">
    <location>
        <begin position="37"/>
        <end position="112"/>
    </location>
</feature>
<evidence type="ECO:0000259" key="1">
    <source>
        <dbReference type="Pfam" id="PF01609"/>
    </source>
</evidence>
<accession>A0A5J4QQF6</accession>
<dbReference type="Pfam" id="PF01609">
    <property type="entry name" value="DDE_Tnp_1"/>
    <property type="match status" value="1"/>
</dbReference>
<dbReference type="GO" id="GO:0003677">
    <property type="term" value="F:DNA binding"/>
    <property type="evidence" value="ECO:0007669"/>
    <property type="project" value="InterPro"/>
</dbReference>
<dbReference type="SUPFAM" id="SSF53098">
    <property type="entry name" value="Ribonuclease H-like"/>
    <property type="match status" value="1"/>
</dbReference>